<gene>
    <name evidence="2" type="ORF">C484_06834</name>
</gene>
<keyword evidence="3" id="KW-1185">Reference proteome</keyword>
<dbReference type="PATRIC" id="fig|1230458.4.peg.1386"/>
<dbReference type="Pfam" id="PF18545">
    <property type="entry name" value="HalOD1"/>
    <property type="match status" value="1"/>
</dbReference>
<accession>M0A6E2</accession>
<reference evidence="2 3" key="1">
    <citation type="journal article" date="2014" name="PLoS Genet.">
        <title>Phylogenetically driven sequencing of extremely halophilic archaea reveals strategies for static and dynamic osmo-response.</title>
        <authorList>
            <person name="Becker E.A."/>
            <person name="Seitzer P.M."/>
            <person name="Tritt A."/>
            <person name="Larsen D."/>
            <person name="Krusor M."/>
            <person name="Yao A.I."/>
            <person name="Wu D."/>
            <person name="Madern D."/>
            <person name="Eisen J.A."/>
            <person name="Darling A.E."/>
            <person name="Facciotti M.T."/>
        </authorList>
    </citation>
    <scope>NUCLEOTIDE SEQUENCE [LARGE SCALE GENOMIC DNA]</scope>
    <source>
        <strain evidence="2 3">DSM 12281</strain>
    </source>
</reference>
<evidence type="ECO:0000313" key="2">
    <source>
        <dbReference type="EMBL" id="ELY94119.1"/>
    </source>
</evidence>
<proteinExistence type="predicted"/>
<sequence length="88" mass="9525">MAIVDLVARESGTDPIELEPLYDVIDPDMLDSLCESSSGFTSLEFNYHGRNVTVRADSQPEETVEISLAEPGTVAEGTSDVFNTESTI</sequence>
<evidence type="ECO:0000259" key="1">
    <source>
        <dbReference type="Pfam" id="PF18545"/>
    </source>
</evidence>
<dbReference type="Proteomes" id="UP000011648">
    <property type="component" value="Unassembled WGS sequence"/>
</dbReference>
<dbReference type="AlphaFoldDB" id="M0A6E2"/>
<dbReference type="EMBL" id="AOIL01000018">
    <property type="protein sequence ID" value="ELY94119.1"/>
    <property type="molecule type" value="Genomic_DNA"/>
</dbReference>
<feature type="domain" description="Halobacterial output" evidence="1">
    <location>
        <begin position="2"/>
        <end position="58"/>
    </location>
</feature>
<dbReference type="InterPro" id="IPR040624">
    <property type="entry name" value="HalOD1"/>
</dbReference>
<name>M0A6E2_9EURY</name>
<comment type="caution">
    <text evidence="2">The sequence shown here is derived from an EMBL/GenBank/DDBJ whole genome shotgun (WGS) entry which is preliminary data.</text>
</comment>
<organism evidence="2 3">
    <name type="scientific">Natrialba taiwanensis DSM 12281</name>
    <dbReference type="NCBI Taxonomy" id="1230458"/>
    <lineage>
        <taxon>Archaea</taxon>
        <taxon>Methanobacteriati</taxon>
        <taxon>Methanobacteriota</taxon>
        <taxon>Stenosarchaea group</taxon>
        <taxon>Halobacteria</taxon>
        <taxon>Halobacteriales</taxon>
        <taxon>Natrialbaceae</taxon>
        <taxon>Natrialba</taxon>
    </lineage>
</organism>
<protein>
    <recommendedName>
        <fullName evidence="1">Halobacterial output domain-containing protein</fullName>
    </recommendedName>
</protein>
<dbReference type="OrthoDB" id="271604at2157"/>
<evidence type="ECO:0000313" key="3">
    <source>
        <dbReference type="Proteomes" id="UP000011648"/>
    </source>
</evidence>